<evidence type="ECO:0000256" key="1">
    <source>
        <dbReference type="SAM" id="MobiDB-lite"/>
    </source>
</evidence>
<sequence>MYRAVLVPVGTKNHPTVESEKGRIGREWVCLLLLLRRASATAYSGAATGVAPRPLPPPERILGRCNRIFCRWLIRLRLRCRRRCVGRSHGAKGGHGSGGHGNDGAEEEHKGAGAEEKHGGDAEEEYGGGRSGF</sequence>
<dbReference type="EnsemblPlants" id="ONIVA01G43450.1">
    <property type="protein sequence ID" value="ONIVA01G43450.1"/>
    <property type="gene ID" value="ONIVA01G43450"/>
</dbReference>
<evidence type="ECO:0000313" key="2">
    <source>
        <dbReference type="EnsemblPlants" id="ONIVA01G43450.1"/>
    </source>
</evidence>
<reference evidence="2" key="1">
    <citation type="submission" date="2015-04" db="UniProtKB">
        <authorList>
            <consortium name="EnsemblPlants"/>
        </authorList>
    </citation>
    <scope>IDENTIFICATION</scope>
    <source>
        <strain evidence="2">SL10</strain>
    </source>
</reference>
<feature type="compositionally biased region" description="Gly residues" evidence="1">
    <location>
        <begin position="93"/>
        <end position="102"/>
    </location>
</feature>
<proteinExistence type="predicted"/>
<keyword evidence="3" id="KW-1185">Reference proteome</keyword>
<dbReference type="HOGENOM" id="CLU_1910018_0_0_1"/>
<accession>A0A0E0FW89</accession>
<organism evidence="2">
    <name type="scientific">Oryza nivara</name>
    <name type="common">Indian wild rice</name>
    <name type="synonym">Oryza sativa f. spontanea</name>
    <dbReference type="NCBI Taxonomy" id="4536"/>
    <lineage>
        <taxon>Eukaryota</taxon>
        <taxon>Viridiplantae</taxon>
        <taxon>Streptophyta</taxon>
        <taxon>Embryophyta</taxon>
        <taxon>Tracheophyta</taxon>
        <taxon>Spermatophyta</taxon>
        <taxon>Magnoliopsida</taxon>
        <taxon>Liliopsida</taxon>
        <taxon>Poales</taxon>
        <taxon>Poaceae</taxon>
        <taxon>BOP clade</taxon>
        <taxon>Oryzoideae</taxon>
        <taxon>Oryzeae</taxon>
        <taxon>Oryzinae</taxon>
        <taxon>Oryza</taxon>
    </lineage>
</organism>
<reference evidence="2" key="2">
    <citation type="submission" date="2018-04" db="EMBL/GenBank/DDBJ databases">
        <title>OnivRS2 (Oryza nivara Reference Sequence Version 2).</title>
        <authorList>
            <person name="Zhang J."/>
            <person name="Kudrna D."/>
            <person name="Lee S."/>
            <person name="Talag J."/>
            <person name="Rajasekar S."/>
            <person name="Welchert J."/>
            <person name="Hsing Y.-I."/>
            <person name="Wing R.A."/>
        </authorList>
    </citation>
    <scope>NUCLEOTIDE SEQUENCE [LARGE SCALE GENOMIC DNA]</scope>
</reference>
<name>A0A0E0FW89_ORYNI</name>
<evidence type="ECO:0000313" key="3">
    <source>
        <dbReference type="Proteomes" id="UP000006591"/>
    </source>
</evidence>
<feature type="region of interest" description="Disordered" evidence="1">
    <location>
        <begin position="86"/>
        <end position="133"/>
    </location>
</feature>
<protein>
    <submittedName>
        <fullName evidence="2">Uncharacterized protein</fullName>
    </submittedName>
</protein>
<dbReference type="Gramene" id="ONIVA01G43450.1">
    <property type="protein sequence ID" value="ONIVA01G43450.1"/>
    <property type="gene ID" value="ONIVA01G43450"/>
</dbReference>
<dbReference type="Proteomes" id="UP000006591">
    <property type="component" value="Chromosome 1"/>
</dbReference>
<dbReference type="AlphaFoldDB" id="A0A0E0FW89"/>
<feature type="compositionally biased region" description="Basic and acidic residues" evidence="1">
    <location>
        <begin position="107"/>
        <end position="121"/>
    </location>
</feature>